<dbReference type="RefSeq" id="WP_004578889.1">
    <property type="nucleotide sequence ID" value="NZ_AP028878.1"/>
</dbReference>
<proteinExistence type="predicted"/>
<dbReference type="OrthoDB" id="5864577at2"/>
<evidence type="ECO:0000313" key="2">
    <source>
        <dbReference type="Proteomes" id="UP000013165"/>
    </source>
</evidence>
<protein>
    <submittedName>
        <fullName evidence="1">Virion morphogenesis protein</fullName>
    </submittedName>
</protein>
<dbReference type="eggNOG" id="ENOG5032RJF">
    <property type="taxonomic scope" value="Bacteria"/>
</dbReference>
<sequence>MKLTVSVSGDLVLRDQLALLRLDGAQRRRYHRLLGKEVARLSRARIKRQQDLNGQPWPGRKNGRRKMMRKIMRPKHLRIDASSEAVTVTWRSRLMGQIARRQQEGIPERMTAKRAERIHGRPDYQADATPAQAKALIQSGFRVYAGKTKGGKVKTRRVSQRWIRENMTLGQAGLVLRLIGDQPSKQSWDIPLPARSFLGLTPDERASVGQEILTKMTDNAQRRRG</sequence>
<comment type="caution">
    <text evidence="1">The sequence shown here is derived from an EMBL/GenBank/DDBJ whole genome shotgun (WGS) entry which is preliminary data.</text>
</comment>
<dbReference type="STRING" id="626887.J057_04556"/>
<evidence type="ECO:0000313" key="1">
    <source>
        <dbReference type="EMBL" id="ENO14592.1"/>
    </source>
</evidence>
<gene>
    <name evidence="1" type="ORF">J057_04556</name>
</gene>
<dbReference type="AlphaFoldDB" id="N6WU81"/>
<dbReference type="EMBL" id="APLQ01000011">
    <property type="protein sequence ID" value="ENO14592.1"/>
    <property type="molecule type" value="Genomic_DNA"/>
</dbReference>
<dbReference type="HOGENOM" id="CLU_102102_1_0_6"/>
<dbReference type="PATRIC" id="fig|626887.3.peg.897"/>
<accession>N6WU81</accession>
<dbReference type="Proteomes" id="UP000013165">
    <property type="component" value="Unassembled WGS sequence"/>
</dbReference>
<reference evidence="1 2" key="1">
    <citation type="journal article" date="2013" name="Genome Announc.">
        <title>Genome Sequence of the Polycyclic Aromatic Hydrocarbon-Degrading Bacterium Strain Marinobacter nanhaiticus D15-8WT.</title>
        <authorList>
            <person name="Cui Z."/>
            <person name="Gao W."/>
            <person name="Li Q."/>
            <person name="Xu G."/>
            <person name="Zheng L."/>
        </authorList>
    </citation>
    <scope>NUCLEOTIDE SEQUENCE [LARGE SCALE GENOMIC DNA]</scope>
    <source>
        <strain evidence="1 2">D15-8W</strain>
    </source>
</reference>
<organism evidence="1 2">
    <name type="scientific">Marinobacter nanhaiticus D15-8W</name>
    <dbReference type="NCBI Taxonomy" id="626887"/>
    <lineage>
        <taxon>Bacteria</taxon>
        <taxon>Pseudomonadati</taxon>
        <taxon>Pseudomonadota</taxon>
        <taxon>Gammaproteobacteria</taxon>
        <taxon>Pseudomonadales</taxon>
        <taxon>Marinobacteraceae</taxon>
        <taxon>Marinobacter</taxon>
    </lineage>
</organism>
<dbReference type="Pfam" id="PF05069">
    <property type="entry name" value="Phage_tail_S"/>
    <property type="match status" value="1"/>
</dbReference>
<dbReference type="InterPro" id="IPR006522">
    <property type="entry name" value="Phage_virion_morphogenesis"/>
</dbReference>
<keyword evidence="2" id="KW-1185">Reference proteome</keyword>
<name>N6WU81_9GAMM</name>